<evidence type="ECO:0000256" key="6">
    <source>
        <dbReference type="ARBA" id="ARBA00022868"/>
    </source>
</evidence>
<dbReference type="Proteomes" id="UP000492821">
    <property type="component" value="Unassembled WGS sequence"/>
</dbReference>
<accession>A0A7E4VKM9</accession>
<dbReference type="GO" id="GO:0005921">
    <property type="term" value="C:gap junction"/>
    <property type="evidence" value="ECO:0007669"/>
    <property type="project" value="UniProtKB-SubCell"/>
</dbReference>
<keyword evidence="9 12" id="KW-0406">Ion transport</keyword>
<comment type="function">
    <text evidence="12">Structural component of the gap junctions.</text>
</comment>
<feature type="transmembrane region" description="Helical" evidence="12">
    <location>
        <begin position="220"/>
        <end position="244"/>
    </location>
</feature>
<keyword evidence="11 12" id="KW-0407">Ion channel</keyword>
<evidence type="ECO:0000256" key="10">
    <source>
        <dbReference type="ARBA" id="ARBA00023136"/>
    </source>
</evidence>
<feature type="transmembrane region" description="Helical" evidence="12">
    <location>
        <begin position="48"/>
        <end position="65"/>
    </location>
</feature>
<dbReference type="GO" id="GO:0005243">
    <property type="term" value="F:gap junction channel activity"/>
    <property type="evidence" value="ECO:0007669"/>
    <property type="project" value="TreeGrafter"/>
</dbReference>
<keyword evidence="5 12" id="KW-0812">Transmembrane</keyword>
<evidence type="ECO:0000256" key="4">
    <source>
        <dbReference type="ARBA" id="ARBA00022475"/>
    </source>
</evidence>
<evidence type="ECO:0000256" key="3">
    <source>
        <dbReference type="ARBA" id="ARBA00022448"/>
    </source>
</evidence>
<keyword evidence="3 12" id="KW-0813">Transport</keyword>
<keyword evidence="10 12" id="KW-0472">Membrane</keyword>
<gene>
    <name evidence="12" type="primary">inx</name>
</gene>
<feature type="transmembrane region" description="Helical" evidence="12">
    <location>
        <begin position="124"/>
        <end position="146"/>
    </location>
</feature>
<evidence type="ECO:0000256" key="5">
    <source>
        <dbReference type="ARBA" id="ARBA00022692"/>
    </source>
</evidence>
<dbReference type="Pfam" id="PF00876">
    <property type="entry name" value="Innexin"/>
    <property type="match status" value="1"/>
</dbReference>
<dbReference type="WBParaSite" id="Pan_g22380.t1">
    <property type="protein sequence ID" value="Pan_g22380.t1"/>
    <property type="gene ID" value="Pan_g22380"/>
</dbReference>
<dbReference type="PRINTS" id="PR01262">
    <property type="entry name" value="INNEXIN"/>
</dbReference>
<proteinExistence type="inferred from homology"/>
<reference evidence="14" key="2">
    <citation type="submission" date="2020-10" db="UniProtKB">
        <authorList>
            <consortium name="WormBaseParasite"/>
        </authorList>
    </citation>
    <scope>IDENTIFICATION</scope>
</reference>
<sequence>MINVPVVVPREGRPLVGRGDMFFHATLARTFIQSLRVRGDDDFVDRLNYYYTPIMLAIACLVISAKQYGGTPIECWVNPHSRESMEEYIESYCWITNTYWVPMYENIPDDHTAREQQQIGYYQWVPFILIAEALMFSLPCIIWRLLNWQSGLNIQNVVAAACDARSIVDQMERDKVLESVSTNVVDILDLQDPHVTPHPSNSWFGRMKVNRFLKGHYVTVLYVLIKIFYTANIMLQFMLLNYALKSSDYMLFGFQVLSDLYAGKPWTESGHFPRVTLCDFEVRYLANLNRYTVQCALLINIINEKVFAFFWCWYLILAIITTCSTLFWITNCVLQSERVDYVLKYMQIAESSDRKRRTKFGDARMETSINMEPKDAFMLPDSYLLNKFVHEFLKSDGVFTLRLMANHAGELVVVYIVKFLWSEFRERNWKEFEEYERYQRQAFSTPRHGSIPPPLGGQRVRLKPSRMPEVRLETKLNHSTVSDPVIVSNPVAGTVKRMSDSLNEKIAV</sequence>
<keyword evidence="8 12" id="KW-1133">Transmembrane helix</keyword>
<evidence type="ECO:0000313" key="14">
    <source>
        <dbReference type="WBParaSite" id="Pan_g22380.t1"/>
    </source>
</evidence>
<protein>
    <recommendedName>
        <fullName evidence="12">Innexin</fullName>
    </recommendedName>
</protein>
<comment type="subcellular location">
    <subcellularLocation>
        <location evidence="1">Cell junction</location>
        <location evidence="1">Gap junction</location>
    </subcellularLocation>
    <subcellularLocation>
        <location evidence="2 12">Cell membrane</location>
        <topology evidence="2 12">Multi-pass membrane protein</topology>
    </subcellularLocation>
</comment>
<evidence type="ECO:0000256" key="7">
    <source>
        <dbReference type="ARBA" id="ARBA00022949"/>
    </source>
</evidence>
<evidence type="ECO:0000256" key="8">
    <source>
        <dbReference type="ARBA" id="ARBA00022989"/>
    </source>
</evidence>
<keyword evidence="13" id="KW-1185">Reference proteome</keyword>
<evidence type="ECO:0000313" key="13">
    <source>
        <dbReference type="Proteomes" id="UP000492821"/>
    </source>
</evidence>
<dbReference type="GO" id="GO:0034220">
    <property type="term" value="P:monoatomic ion transmembrane transport"/>
    <property type="evidence" value="ECO:0007669"/>
    <property type="project" value="UniProtKB-KW"/>
</dbReference>
<dbReference type="InterPro" id="IPR000990">
    <property type="entry name" value="Innexin"/>
</dbReference>
<organism evidence="13 14">
    <name type="scientific">Panagrellus redivivus</name>
    <name type="common">Microworm</name>
    <dbReference type="NCBI Taxonomy" id="6233"/>
    <lineage>
        <taxon>Eukaryota</taxon>
        <taxon>Metazoa</taxon>
        <taxon>Ecdysozoa</taxon>
        <taxon>Nematoda</taxon>
        <taxon>Chromadorea</taxon>
        <taxon>Rhabditida</taxon>
        <taxon>Tylenchina</taxon>
        <taxon>Panagrolaimomorpha</taxon>
        <taxon>Panagrolaimoidea</taxon>
        <taxon>Panagrolaimidae</taxon>
        <taxon>Panagrellus</taxon>
    </lineage>
</organism>
<evidence type="ECO:0000256" key="11">
    <source>
        <dbReference type="ARBA" id="ARBA00023303"/>
    </source>
</evidence>
<name>A0A7E4VKM9_PANRE</name>
<evidence type="ECO:0000256" key="1">
    <source>
        <dbReference type="ARBA" id="ARBA00004610"/>
    </source>
</evidence>
<evidence type="ECO:0000256" key="9">
    <source>
        <dbReference type="ARBA" id="ARBA00023065"/>
    </source>
</evidence>
<keyword evidence="6" id="KW-0303">Gap junction</keyword>
<dbReference type="PROSITE" id="PS51013">
    <property type="entry name" value="PANNEXIN"/>
    <property type="match status" value="1"/>
</dbReference>
<evidence type="ECO:0000256" key="2">
    <source>
        <dbReference type="ARBA" id="ARBA00004651"/>
    </source>
</evidence>
<dbReference type="PANTHER" id="PTHR11893:SF24">
    <property type="entry name" value="INNEXIN-19"/>
    <property type="match status" value="1"/>
</dbReference>
<feature type="transmembrane region" description="Helical" evidence="12">
    <location>
        <begin position="306"/>
        <end position="329"/>
    </location>
</feature>
<comment type="similarity">
    <text evidence="12">Belongs to the pannexin family.</text>
</comment>
<keyword evidence="7" id="KW-0965">Cell junction</keyword>
<keyword evidence="4" id="KW-1003">Cell membrane</keyword>
<dbReference type="GO" id="GO:0005886">
    <property type="term" value="C:plasma membrane"/>
    <property type="evidence" value="ECO:0007669"/>
    <property type="project" value="UniProtKB-SubCell"/>
</dbReference>
<reference evidence="13" key="1">
    <citation type="journal article" date="2013" name="Genetics">
        <title>The draft genome and transcriptome of Panagrellus redivivus are shaped by the harsh demands of a free-living lifestyle.</title>
        <authorList>
            <person name="Srinivasan J."/>
            <person name="Dillman A.R."/>
            <person name="Macchietto M.G."/>
            <person name="Heikkinen L."/>
            <person name="Lakso M."/>
            <person name="Fracchia K.M."/>
            <person name="Antoshechkin I."/>
            <person name="Mortazavi A."/>
            <person name="Wong G."/>
            <person name="Sternberg P.W."/>
        </authorList>
    </citation>
    <scope>NUCLEOTIDE SEQUENCE [LARGE SCALE GENOMIC DNA]</scope>
    <source>
        <strain evidence="13">MT8872</strain>
    </source>
</reference>
<dbReference type="AlphaFoldDB" id="A0A7E4VKM9"/>
<dbReference type="PANTHER" id="PTHR11893">
    <property type="entry name" value="INNEXIN"/>
    <property type="match status" value="1"/>
</dbReference>
<evidence type="ECO:0000256" key="12">
    <source>
        <dbReference type="RuleBase" id="RU010713"/>
    </source>
</evidence>